<gene>
    <name evidence="3" type="ORF">F8A88_09930</name>
</gene>
<feature type="chain" id="PRO_5026945067" evidence="2">
    <location>
        <begin position="22"/>
        <end position="223"/>
    </location>
</feature>
<keyword evidence="4" id="KW-1185">Reference proteome</keyword>
<dbReference type="EMBL" id="WAIE01000003">
    <property type="protein sequence ID" value="KAB1441892.1"/>
    <property type="molecule type" value="Genomic_DNA"/>
</dbReference>
<name>A0A6N6N381_9BACT</name>
<feature type="transmembrane region" description="Helical" evidence="1">
    <location>
        <begin position="198"/>
        <end position="220"/>
    </location>
</feature>
<keyword evidence="1" id="KW-0472">Membrane</keyword>
<comment type="caution">
    <text evidence="3">The sequence shown here is derived from an EMBL/GenBank/DDBJ whole genome shotgun (WGS) entry which is preliminary data.</text>
</comment>
<proteinExistence type="predicted"/>
<keyword evidence="1" id="KW-0812">Transmembrane</keyword>
<evidence type="ECO:0000313" key="4">
    <source>
        <dbReference type="Proteomes" id="UP000438699"/>
    </source>
</evidence>
<evidence type="ECO:0000256" key="1">
    <source>
        <dbReference type="SAM" id="Phobius"/>
    </source>
</evidence>
<reference evidence="3 4" key="1">
    <citation type="journal article" date="2017" name="Int. J. Syst. Evol. Microbiol.">
        <title>Desulfovibrio senegalensis sp. nov., a mesophilic sulfate reducer isolated from marine sediment.</title>
        <authorList>
            <person name="Thioye A."/>
            <person name="Gam Z.B.A."/>
            <person name="Mbengue M."/>
            <person name="Cayol J.L."/>
            <person name="Joseph-Bartoli M."/>
            <person name="Toure-Kane C."/>
            <person name="Labat M."/>
        </authorList>
    </citation>
    <scope>NUCLEOTIDE SEQUENCE [LARGE SCALE GENOMIC DNA]</scope>
    <source>
        <strain evidence="3 4">DSM 101509</strain>
    </source>
</reference>
<dbReference type="AlphaFoldDB" id="A0A6N6N381"/>
<keyword evidence="1" id="KW-1133">Transmembrane helix</keyword>
<accession>A0A6N6N381</accession>
<protein>
    <submittedName>
        <fullName evidence="3">Uncharacterized protein</fullName>
    </submittedName>
</protein>
<organism evidence="3 4">
    <name type="scientific">Pseudodesulfovibrio senegalensis</name>
    <dbReference type="NCBI Taxonomy" id="1721087"/>
    <lineage>
        <taxon>Bacteria</taxon>
        <taxon>Pseudomonadati</taxon>
        <taxon>Thermodesulfobacteriota</taxon>
        <taxon>Desulfovibrionia</taxon>
        <taxon>Desulfovibrionales</taxon>
        <taxon>Desulfovibrionaceae</taxon>
    </lineage>
</organism>
<dbReference type="OrthoDB" id="5464874at2"/>
<evidence type="ECO:0000313" key="3">
    <source>
        <dbReference type="EMBL" id="KAB1441892.1"/>
    </source>
</evidence>
<evidence type="ECO:0000256" key="2">
    <source>
        <dbReference type="SAM" id="SignalP"/>
    </source>
</evidence>
<feature type="signal peptide" evidence="2">
    <location>
        <begin position="1"/>
        <end position="21"/>
    </location>
</feature>
<sequence length="223" mass="24348">MRLILMLFVAFFALFCGSAQAAAVENHALGFTVDLPGCWAQSVEGQLVFEGQDFQAAYWCSGELGTKMPYVLVRSVETGMVKASDMVGLNKIAVQSTMNGMRAESRPEVVFRSFRPEKALFAYSIESGNPGSRILTNKYVYYTRRGMLEFTMVCGAHDSDVMTSVNLALRTVQLKPQMRYESRADATMSLASVIVPDGGGVVLLPVGFVLAMGVLGVGLFRNR</sequence>
<keyword evidence="2" id="KW-0732">Signal</keyword>
<dbReference type="RefSeq" id="WP_151150984.1">
    <property type="nucleotide sequence ID" value="NZ_WAIE01000003.1"/>
</dbReference>
<dbReference type="Proteomes" id="UP000438699">
    <property type="component" value="Unassembled WGS sequence"/>
</dbReference>